<dbReference type="EMBL" id="BLKS01000001">
    <property type="protein sequence ID" value="GFG48638.1"/>
    <property type="molecule type" value="Genomic_DNA"/>
</dbReference>
<reference evidence="2 3" key="1">
    <citation type="submission" date="2017-10" db="EMBL/GenBank/DDBJ databases">
        <title>The new phylogeny of genus Mycobacterium.</title>
        <authorList>
            <person name="Tortoli E."/>
            <person name="Trovato A."/>
            <person name="Cirillo D.M."/>
        </authorList>
    </citation>
    <scope>NUCLEOTIDE SEQUENCE [LARGE SCALE GENOMIC DNA]</scope>
    <source>
        <strain evidence="2 3">CCUG37673</strain>
    </source>
</reference>
<reference evidence="1" key="3">
    <citation type="submission" date="2020-02" db="EMBL/GenBank/DDBJ databases">
        <authorList>
            <person name="Matsumoto Y."/>
            <person name="Motooka D."/>
            <person name="Nakamura S."/>
        </authorList>
    </citation>
    <scope>NUCLEOTIDE SEQUENCE</scope>
    <source>
        <strain evidence="1">JCM 6377</strain>
    </source>
</reference>
<evidence type="ECO:0000313" key="1">
    <source>
        <dbReference type="EMBL" id="GFG48638.1"/>
    </source>
</evidence>
<dbReference type="GO" id="GO:0016491">
    <property type="term" value="F:oxidoreductase activity"/>
    <property type="evidence" value="ECO:0007669"/>
    <property type="project" value="InterPro"/>
</dbReference>
<comment type="caution">
    <text evidence="2">The sequence shown here is derived from an EMBL/GenBank/DDBJ whole genome shotgun (WGS) entry which is preliminary data.</text>
</comment>
<evidence type="ECO:0000313" key="4">
    <source>
        <dbReference type="Proteomes" id="UP000465302"/>
    </source>
</evidence>
<dbReference type="Pfam" id="PF04075">
    <property type="entry name" value="F420H2_quin_red"/>
    <property type="match status" value="1"/>
</dbReference>
<dbReference type="InterPro" id="IPR012349">
    <property type="entry name" value="Split_barrel_FMN-bd"/>
</dbReference>
<name>A0A2A7N723_MYCAG</name>
<dbReference type="EMBL" id="PDCP01000014">
    <property type="protein sequence ID" value="PEG39527.1"/>
    <property type="molecule type" value="Genomic_DNA"/>
</dbReference>
<evidence type="ECO:0008006" key="5">
    <source>
        <dbReference type="Google" id="ProtNLM"/>
    </source>
</evidence>
<reference evidence="1 4" key="2">
    <citation type="journal article" date="2019" name="Emerg. Microbes Infect.">
        <title>Comprehensive subspecies identification of 175 nontuberculous mycobacteria species based on 7547 genomic profiles.</title>
        <authorList>
            <person name="Matsumoto Y."/>
            <person name="Kinjo T."/>
            <person name="Motooka D."/>
            <person name="Nabeya D."/>
            <person name="Jung N."/>
            <person name="Uechi K."/>
            <person name="Horii T."/>
            <person name="Iida T."/>
            <person name="Fujita J."/>
            <person name="Nakamura S."/>
        </authorList>
    </citation>
    <scope>NUCLEOTIDE SEQUENCE [LARGE SCALE GENOMIC DNA]</scope>
    <source>
        <strain evidence="1 4">JCM 6377</strain>
    </source>
</reference>
<evidence type="ECO:0000313" key="3">
    <source>
        <dbReference type="Proteomes" id="UP000220914"/>
    </source>
</evidence>
<accession>A0A2A7N723</accession>
<protein>
    <recommendedName>
        <fullName evidence="5">Nitroreductase family deazaflavin-dependent oxidoreductase</fullName>
    </recommendedName>
</protein>
<proteinExistence type="predicted"/>
<dbReference type="RefSeq" id="WP_097939931.1">
    <property type="nucleotide sequence ID" value="NZ_BLKS01000001.1"/>
</dbReference>
<evidence type="ECO:0000313" key="2">
    <source>
        <dbReference type="EMBL" id="PEG39527.1"/>
    </source>
</evidence>
<dbReference type="Gene3D" id="2.30.110.10">
    <property type="entry name" value="Electron Transport, Fmn-binding Protein, Chain A"/>
    <property type="match status" value="1"/>
</dbReference>
<dbReference type="Proteomes" id="UP000465302">
    <property type="component" value="Unassembled WGS sequence"/>
</dbReference>
<dbReference type="AlphaFoldDB" id="A0A2A7N723"/>
<gene>
    <name evidence="2" type="ORF">CQY20_10055</name>
    <name evidence="1" type="ORF">MAGR_00790</name>
</gene>
<organism evidence="2 3">
    <name type="scientific">Mycolicibacterium agri</name>
    <name type="common">Mycobacterium agri</name>
    <dbReference type="NCBI Taxonomy" id="36811"/>
    <lineage>
        <taxon>Bacteria</taxon>
        <taxon>Bacillati</taxon>
        <taxon>Actinomycetota</taxon>
        <taxon>Actinomycetes</taxon>
        <taxon>Mycobacteriales</taxon>
        <taxon>Mycobacteriaceae</taxon>
        <taxon>Mycolicibacterium</taxon>
    </lineage>
</organism>
<dbReference type="InterPro" id="IPR004378">
    <property type="entry name" value="F420H2_quin_Rdtase"/>
</dbReference>
<dbReference type="OrthoDB" id="3778270at2"/>
<keyword evidence="3" id="KW-1185">Reference proteome</keyword>
<sequence>MLREVFSAYQRWNYRGGRPSWSARISNRLSAIAFAAGIGPGQAATLEVRGRKSGRTISFPIVVVDHDGERYVVAMLGQKTNWVHNLRADGHAVLLTRRRRENVSLVEDFSEKRPAILRRYLELAPGARPFFPVDRRAPLEDFARIVDDYPVFRFA</sequence>
<dbReference type="Proteomes" id="UP000220914">
    <property type="component" value="Unassembled WGS sequence"/>
</dbReference>